<keyword evidence="8 10" id="KW-1133">Transmembrane helix</keyword>
<dbReference type="InterPro" id="IPR013655">
    <property type="entry name" value="PAS_fold_3"/>
</dbReference>
<dbReference type="SMART" id="SM00086">
    <property type="entry name" value="PAC"/>
    <property type="match status" value="1"/>
</dbReference>
<dbReference type="Gene3D" id="2.10.70.100">
    <property type="match status" value="1"/>
</dbReference>
<proteinExistence type="predicted"/>
<dbReference type="SUPFAM" id="SSF55785">
    <property type="entry name" value="PYP-like sensor domain (PAS domain)"/>
    <property type="match status" value="1"/>
</dbReference>
<evidence type="ECO:0000256" key="3">
    <source>
        <dbReference type="ARBA" id="ARBA00022519"/>
    </source>
</evidence>
<dbReference type="SMART" id="SM00267">
    <property type="entry name" value="GGDEF"/>
    <property type="match status" value="1"/>
</dbReference>
<evidence type="ECO:0000256" key="8">
    <source>
        <dbReference type="ARBA" id="ARBA00022989"/>
    </source>
</evidence>
<dbReference type="GO" id="GO:0005886">
    <property type="term" value="C:plasma membrane"/>
    <property type="evidence" value="ECO:0007669"/>
    <property type="project" value="UniProtKB-SubCell"/>
</dbReference>
<evidence type="ECO:0000256" key="5">
    <source>
        <dbReference type="ARBA" id="ARBA00022692"/>
    </source>
</evidence>
<evidence type="ECO:0000256" key="4">
    <source>
        <dbReference type="ARBA" id="ARBA00022679"/>
    </source>
</evidence>
<keyword evidence="7" id="KW-0547">Nucleotide-binding</keyword>
<organism evidence="14 15">
    <name type="scientific">Pseudomonas alkylphenolica</name>
    <dbReference type="NCBI Taxonomy" id="237609"/>
    <lineage>
        <taxon>Bacteria</taxon>
        <taxon>Pseudomonadati</taxon>
        <taxon>Pseudomonadota</taxon>
        <taxon>Gammaproteobacteria</taxon>
        <taxon>Pseudomonadales</taxon>
        <taxon>Pseudomonadaceae</taxon>
        <taxon>Pseudomonas</taxon>
    </lineage>
</organism>
<comment type="caution">
    <text evidence="14">The sequence shown here is derived from an EMBL/GenBank/DDBJ whole genome shotgun (WGS) entry which is preliminary data.</text>
</comment>
<keyword evidence="5 10" id="KW-0812">Transmembrane</keyword>
<keyword evidence="6" id="KW-0677">Repeat</keyword>
<feature type="domain" description="GGDEF" evidence="13">
    <location>
        <begin position="207"/>
        <end position="344"/>
    </location>
</feature>
<dbReference type="OrthoDB" id="9812260at2"/>
<evidence type="ECO:0000256" key="7">
    <source>
        <dbReference type="ARBA" id="ARBA00022741"/>
    </source>
</evidence>
<dbReference type="InterPro" id="IPR043128">
    <property type="entry name" value="Rev_trsase/Diguanyl_cyclase"/>
</dbReference>
<dbReference type="InterPro" id="IPR000160">
    <property type="entry name" value="GGDEF_dom"/>
</dbReference>
<evidence type="ECO:0000256" key="1">
    <source>
        <dbReference type="ARBA" id="ARBA00004429"/>
    </source>
</evidence>
<sequence>MLQTLYLIAPWVGLGILAILWLLALQRGRRLERQLREQASGAIAPAEDVERYKRSQYFARIGTWDWDIDTEQLFWSDAIYPMFGYQVGEIVPSYERFCASVHPDDSARVRAGELRCIETGENHDEEYRVVWPDGSVRWLRETGNVVCNEQGVAVKMMGVVRDITEEKAWANQLQSLALNDALTGLPNRVVLEQRLARALDVARDTNTRVVLAFLDLNDFKAINDRKGHAFGDQVLVFTASRLKQMLRAADTVARIGGDEFVLLLEGFAPGVGLEQEVQLICSNVLETLAFPMIVSGELLQVGTSLGVAIYPDHASSMDTLIHLADLAMYEAKRSGDNEFRVAAAGACA</sequence>
<feature type="domain" description="PAS" evidence="11">
    <location>
        <begin position="67"/>
        <end position="120"/>
    </location>
</feature>
<dbReference type="InterPro" id="IPR000700">
    <property type="entry name" value="PAS-assoc_C"/>
</dbReference>
<name>A0A443ZX86_9PSED</name>
<evidence type="ECO:0000256" key="9">
    <source>
        <dbReference type="ARBA" id="ARBA00023136"/>
    </source>
</evidence>
<dbReference type="FunFam" id="2.10.70.100:FF:000001">
    <property type="entry name" value="Sensory transduction histidine kinase"/>
    <property type="match status" value="1"/>
</dbReference>
<dbReference type="EMBL" id="QJRG01000034">
    <property type="protein sequence ID" value="RWU25556.1"/>
    <property type="molecule type" value="Genomic_DNA"/>
</dbReference>
<gene>
    <name evidence="14" type="ORF">DM813_07525</name>
</gene>
<dbReference type="CDD" id="cd00130">
    <property type="entry name" value="PAS"/>
    <property type="match status" value="1"/>
</dbReference>
<dbReference type="InterPro" id="IPR029787">
    <property type="entry name" value="Nucleotide_cyclase"/>
</dbReference>
<dbReference type="Pfam" id="PF08447">
    <property type="entry name" value="PAS_3"/>
    <property type="match status" value="1"/>
</dbReference>
<evidence type="ECO:0000313" key="15">
    <source>
        <dbReference type="Proteomes" id="UP000288983"/>
    </source>
</evidence>
<dbReference type="PROSITE" id="PS50887">
    <property type="entry name" value="GGDEF"/>
    <property type="match status" value="1"/>
</dbReference>
<dbReference type="Gene3D" id="3.30.450.20">
    <property type="entry name" value="PAS domain"/>
    <property type="match status" value="1"/>
</dbReference>
<evidence type="ECO:0000256" key="10">
    <source>
        <dbReference type="SAM" id="Phobius"/>
    </source>
</evidence>
<dbReference type="NCBIfam" id="TIGR00254">
    <property type="entry name" value="GGDEF"/>
    <property type="match status" value="1"/>
</dbReference>
<dbReference type="NCBIfam" id="TIGR00229">
    <property type="entry name" value="sensory_box"/>
    <property type="match status" value="1"/>
</dbReference>
<dbReference type="InterPro" id="IPR052155">
    <property type="entry name" value="Biofilm_reg_signaling"/>
</dbReference>
<keyword evidence="9 10" id="KW-0472">Membrane</keyword>
<accession>A0A443ZX86</accession>
<evidence type="ECO:0000313" key="14">
    <source>
        <dbReference type="EMBL" id="RWU25556.1"/>
    </source>
</evidence>
<dbReference type="CDD" id="cd01949">
    <property type="entry name" value="GGDEF"/>
    <property type="match status" value="1"/>
</dbReference>
<reference evidence="14 15" key="1">
    <citation type="submission" date="2018-06" db="EMBL/GenBank/DDBJ databases">
        <title>Bacteria isolated from soil of Wuhan.</title>
        <authorList>
            <person name="Wei X."/>
            <person name="Chunhua H."/>
        </authorList>
    </citation>
    <scope>NUCLEOTIDE SEQUENCE [LARGE SCALE GENOMIC DNA]</scope>
    <source>
        <strain evidence="15">xwS2</strain>
    </source>
</reference>
<evidence type="ECO:0000259" key="13">
    <source>
        <dbReference type="PROSITE" id="PS50887"/>
    </source>
</evidence>
<dbReference type="STRING" id="237609.PSAKL28_45400"/>
<dbReference type="InterPro" id="IPR035965">
    <property type="entry name" value="PAS-like_dom_sf"/>
</dbReference>
<dbReference type="Gene3D" id="3.30.70.270">
    <property type="match status" value="1"/>
</dbReference>
<evidence type="ECO:0000259" key="11">
    <source>
        <dbReference type="PROSITE" id="PS50112"/>
    </source>
</evidence>
<dbReference type="Proteomes" id="UP000288983">
    <property type="component" value="Unassembled WGS sequence"/>
</dbReference>
<dbReference type="PROSITE" id="PS50113">
    <property type="entry name" value="PAC"/>
    <property type="match status" value="1"/>
</dbReference>
<dbReference type="AlphaFoldDB" id="A0A443ZX86"/>
<keyword evidence="3" id="KW-0997">Cell inner membrane</keyword>
<dbReference type="InterPro" id="IPR001610">
    <property type="entry name" value="PAC"/>
</dbReference>
<dbReference type="Pfam" id="PF00990">
    <property type="entry name" value="GGDEF"/>
    <property type="match status" value="1"/>
</dbReference>
<dbReference type="RefSeq" id="WP_128322756.1">
    <property type="nucleotide sequence ID" value="NZ_QJRG01000034.1"/>
</dbReference>
<feature type="transmembrane region" description="Helical" evidence="10">
    <location>
        <begin position="6"/>
        <end position="25"/>
    </location>
</feature>
<dbReference type="InterPro" id="IPR000014">
    <property type="entry name" value="PAS"/>
</dbReference>
<evidence type="ECO:0000256" key="2">
    <source>
        <dbReference type="ARBA" id="ARBA00022475"/>
    </source>
</evidence>
<comment type="subcellular location">
    <subcellularLocation>
        <location evidence="1">Cell inner membrane</location>
        <topology evidence="1">Multi-pass membrane protein</topology>
    </subcellularLocation>
</comment>
<protein>
    <submittedName>
        <fullName evidence="14">Diguanylate cyclase</fullName>
    </submittedName>
</protein>
<dbReference type="PANTHER" id="PTHR44757:SF2">
    <property type="entry name" value="BIOFILM ARCHITECTURE MAINTENANCE PROTEIN MBAA"/>
    <property type="match status" value="1"/>
</dbReference>
<evidence type="ECO:0000256" key="6">
    <source>
        <dbReference type="ARBA" id="ARBA00022737"/>
    </source>
</evidence>
<dbReference type="GO" id="GO:0016740">
    <property type="term" value="F:transferase activity"/>
    <property type="evidence" value="ECO:0007669"/>
    <property type="project" value="UniProtKB-KW"/>
</dbReference>
<dbReference type="GO" id="GO:0000166">
    <property type="term" value="F:nucleotide binding"/>
    <property type="evidence" value="ECO:0007669"/>
    <property type="project" value="UniProtKB-KW"/>
</dbReference>
<keyword evidence="2" id="KW-1003">Cell membrane</keyword>
<evidence type="ECO:0000259" key="12">
    <source>
        <dbReference type="PROSITE" id="PS50113"/>
    </source>
</evidence>
<dbReference type="PANTHER" id="PTHR44757">
    <property type="entry name" value="DIGUANYLATE CYCLASE DGCP"/>
    <property type="match status" value="1"/>
</dbReference>
<keyword evidence="4" id="KW-0808">Transferase</keyword>
<dbReference type="SUPFAM" id="SSF55073">
    <property type="entry name" value="Nucleotide cyclase"/>
    <property type="match status" value="1"/>
</dbReference>
<dbReference type="PROSITE" id="PS50112">
    <property type="entry name" value="PAS"/>
    <property type="match status" value="1"/>
</dbReference>
<feature type="domain" description="PAC" evidence="12">
    <location>
        <begin position="123"/>
        <end position="175"/>
    </location>
</feature>